<dbReference type="InterPro" id="IPR003111">
    <property type="entry name" value="Lon_prtase_N"/>
</dbReference>
<gene>
    <name evidence="2" type="ORF">IT41_06135</name>
    <name evidence="3" type="ORF">SAMN04487972_10656</name>
</gene>
<dbReference type="EMBL" id="FOJO01000006">
    <property type="protein sequence ID" value="SFA48813.1"/>
    <property type="molecule type" value="Genomic_DNA"/>
</dbReference>
<dbReference type="GO" id="GO:0008233">
    <property type="term" value="F:peptidase activity"/>
    <property type="evidence" value="ECO:0007669"/>
    <property type="project" value="UniProtKB-KW"/>
</dbReference>
<dbReference type="Pfam" id="PF02190">
    <property type="entry name" value="LON_substr_bdg"/>
    <property type="match status" value="1"/>
</dbReference>
<dbReference type="SMART" id="SM00464">
    <property type="entry name" value="LON"/>
    <property type="match status" value="1"/>
</dbReference>
<dbReference type="OrthoDB" id="9806457at2"/>
<dbReference type="SUPFAM" id="SSF88697">
    <property type="entry name" value="PUA domain-like"/>
    <property type="match status" value="1"/>
</dbReference>
<dbReference type="Gene3D" id="2.30.130.40">
    <property type="entry name" value="LON domain-like"/>
    <property type="match status" value="1"/>
</dbReference>
<dbReference type="Proteomes" id="UP000182312">
    <property type="component" value="Unassembled WGS sequence"/>
</dbReference>
<dbReference type="eggNOG" id="COG2802">
    <property type="taxonomic scope" value="Bacteria"/>
</dbReference>
<dbReference type="GO" id="GO:0006508">
    <property type="term" value="P:proteolysis"/>
    <property type="evidence" value="ECO:0007669"/>
    <property type="project" value="UniProtKB-KW"/>
</dbReference>
<protein>
    <submittedName>
        <fullName evidence="2">ATP-dependent protease</fullName>
    </submittedName>
</protein>
<sequence length="212" mass="23732">MRRGFDLPETIPLFPLPGAVLMPRARLPLQIFEPRYLQMVEDVLKTPARLIGMIQPAEGGLDALAQVGCAGRIGAFSELDDGRLMISLRAISRFHLREIQPGFTPYIRARVGWSGYEGDLSSDAERDPGFARQPFMARLLRFLKLHELSADWDQAEASDEETLINSLSMMLPFAVEEKQALLECATLSARRELLEGLLEYALRAGDSEETIQ</sequence>
<reference evidence="2 4" key="2">
    <citation type="submission" date="2014-10" db="EMBL/GenBank/DDBJ databases">
        <title>Paracoccus sanguinis sp. nov., isolated from clinical specimens of New York State patients.</title>
        <authorList>
            <person name="Mingle L.A."/>
            <person name="Cole J.A."/>
            <person name="Lapierre P."/>
            <person name="Musser K.A."/>
        </authorList>
    </citation>
    <scope>NUCLEOTIDE SEQUENCE [LARGE SCALE GENOMIC DNA]</scope>
    <source>
        <strain evidence="2 4">JCM 14014</strain>
    </source>
</reference>
<evidence type="ECO:0000313" key="4">
    <source>
        <dbReference type="Proteomes" id="UP000029846"/>
    </source>
</evidence>
<dbReference type="AlphaFoldDB" id="A0A099F3R0"/>
<dbReference type="PANTHER" id="PTHR46732:SF8">
    <property type="entry name" value="ATP-DEPENDENT PROTEASE LA (LON) DOMAIN PROTEIN"/>
    <property type="match status" value="1"/>
</dbReference>
<reference evidence="2 4" key="1">
    <citation type="submission" date="2014-09" db="EMBL/GenBank/DDBJ databases">
        <authorList>
            <person name="McGinnis J.M."/>
            <person name="Wolfgang W.J."/>
        </authorList>
    </citation>
    <scope>NUCLEOTIDE SEQUENCE [LARGE SCALE GENOMIC DNA]</scope>
    <source>
        <strain evidence="2 4">JCM 14014</strain>
    </source>
</reference>
<proteinExistence type="predicted"/>
<accession>A0A099F3R0</accession>
<keyword evidence="4" id="KW-1185">Reference proteome</keyword>
<keyword evidence="2" id="KW-0378">Hydrolase</keyword>
<dbReference type="Proteomes" id="UP000029846">
    <property type="component" value="Unassembled WGS sequence"/>
</dbReference>
<dbReference type="RefSeq" id="WP_036739472.1">
    <property type="nucleotide sequence ID" value="NZ_FOJO01000006.1"/>
</dbReference>
<reference evidence="3 5" key="3">
    <citation type="submission" date="2016-10" db="EMBL/GenBank/DDBJ databases">
        <authorList>
            <person name="de Groot N.N."/>
        </authorList>
    </citation>
    <scope>NUCLEOTIDE SEQUENCE [LARGE SCALE GENOMIC DNA]</scope>
    <source>
        <strain evidence="3 5">CGMCC 1.6117</strain>
    </source>
</reference>
<dbReference type="PANTHER" id="PTHR46732">
    <property type="entry name" value="ATP-DEPENDENT PROTEASE LA (LON) DOMAIN PROTEIN"/>
    <property type="match status" value="1"/>
</dbReference>
<evidence type="ECO:0000313" key="3">
    <source>
        <dbReference type="EMBL" id="SFA48813.1"/>
    </source>
</evidence>
<evidence type="ECO:0000313" key="5">
    <source>
        <dbReference type="Proteomes" id="UP000182312"/>
    </source>
</evidence>
<organism evidence="2 4">
    <name type="scientific">Paracoccus halophilus</name>
    <dbReference type="NCBI Taxonomy" id="376733"/>
    <lineage>
        <taxon>Bacteria</taxon>
        <taxon>Pseudomonadati</taxon>
        <taxon>Pseudomonadota</taxon>
        <taxon>Alphaproteobacteria</taxon>
        <taxon>Rhodobacterales</taxon>
        <taxon>Paracoccaceae</taxon>
        <taxon>Paracoccus</taxon>
    </lineage>
</organism>
<dbReference type="InterPro" id="IPR046336">
    <property type="entry name" value="Lon_prtase_N_sf"/>
</dbReference>
<name>A0A099F3R0_9RHOB</name>
<evidence type="ECO:0000313" key="2">
    <source>
        <dbReference type="EMBL" id="KGJ05350.1"/>
    </source>
</evidence>
<feature type="domain" description="Lon N-terminal" evidence="1">
    <location>
        <begin position="11"/>
        <end position="202"/>
    </location>
</feature>
<dbReference type="EMBL" id="JRKN01000006">
    <property type="protein sequence ID" value="KGJ05350.1"/>
    <property type="molecule type" value="Genomic_DNA"/>
</dbReference>
<keyword evidence="2" id="KW-0645">Protease</keyword>
<dbReference type="STRING" id="376733.SAMN04487972_10656"/>
<evidence type="ECO:0000259" key="1">
    <source>
        <dbReference type="PROSITE" id="PS51787"/>
    </source>
</evidence>
<dbReference type="InterPro" id="IPR015947">
    <property type="entry name" value="PUA-like_sf"/>
</dbReference>
<dbReference type="PROSITE" id="PS51787">
    <property type="entry name" value="LON_N"/>
    <property type="match status" value="1"/>
</dbReference>